<name>A0A9Q0YI08_HOLLE</name>
<sequence>MNYQLAFCVFIGLLSAVSSSTQESFKIHDGKKFTSSSVTDTVHGSHACAVLCWDSESCKGFNFRATTLASGECQLVTNADNGPGEPLPLEGWTYFESRYV</sequence>
<keyword evidence="4" id="KW-1185">Reference proteome</keyword>
<dbReference type="InterPro" id="IPR003609">
    <property type="entry name" value="Pan_app"/>
</dbReference>
<dbReference type="SUPFAM" id="SSF57414">
    <property type="entry name" value="Hairpin loop containing domain-like"/>
    <property type="match status" value="1"/>
</dbReference>
<reference evidence="3" key="1">
    <citation type="submission" date="2021-10" db="EMBL/GenBank/DDBJ databases">
        <title>Tropical sea cucumber genome reveals ecological adaptation and Cuvierian tubules defense mechanism.</title>
        <authorList>
            <person name="Chen T."/>
        </authorList>
    </citation>
    <scope>NUCLEOTIDE SEQUENCE</scope>
    <source>
        <strain evidence="3">Nanhai2018</strain>
        <tissue evidence="3">Muscle</tissue>
    </source>
</reference>
<evidence type="ECO:0000259" key="2">
    <source>
        <dbReference type="Pfam" id="PF00024"/>
    </source>
</evidence>
<accession>A0A9Q0YI08</accession>
<dbReference type="Pfam" id="PF00024">
    <property type="entry name" value="PAN_1"/>
    <property type="match status" value="1"/>
</dbReference>
<dbReference type="AlphaFoldDB" id="A0A9Q0YI08"/>
<feature type="chain" id="PRO_5040244716" description="Apple domain-containing protein" evidence="1">
    <location>
        <begin position="21"/>
        <end position="100"/>
    </location>
</feature>
<dbReference type="EMBL" id="JAIZAY010000021">
    <property type="protein sequence ID" value="KAJ8021851.1"/>
    <property type="molecule type" value="Genomic_DNA"/>
</dbReference>
<feature type="domain" description="Apple" evidence="2">
    <location>
        <begin position="24"/>
        <end position="97"/>
    </location>
</feature>
<evidence type="ECO:0000313" key="4">
    <source>
        <dbReference type="Proteomes" id="UP001152320"/>
    </source>
</evidence>
<keyword evidence="1" id="KW-0732">Signal</keyword>
<comment type="caution">
    <text evidence="3">The sequence shown here is derived from an EMBL/GenBank/DDBJ whole genome shotgun (WGS) entry which is preliminary data.</text>
</comment>
<dbReference type="Proteomes" id="UP001152320">
    <property type="component" value="Chromosome 21"/>
</dbReference>
<protein>
    <recommendedName>
        <fullName evidence="2">Apple domain-containing protein</fullName>
    </recommendedName>
</protein>
<evidence type="ECO:0000313" key="3">
    <source>
        <dbReference type="EMBL" id="KAJ8021851.1"/>
    </source>
</evidence>
<feature type="signal peptide" evidence="1">
    <location>
        <begin position="1"/>
        <end position="20"/>
    </location>
</feature>
<evidence type="ECO:0000256" key="1">
    <source>
        <dbReference type="SAM" id="SignalP"/>
    </source>
</evidence>
<gene>
    <name evidence="3" type="ORF">HOLleu_39164</name>
</gene>
<organism evidence="3 4">
    <name type="scientific">Holothuria leucospilota</name>
    <name type="common">Black long sea cucumber</name>
    <name type="synonym">Mertensiothuria leucospilota</name>
    <dbReference type="NCBI Taxonomy" id="206669"/>
    <lineage>
        <taxon>Eukaryota</taxon>
        <taxon>Metazoa</taxon>
        <taxon>Echinodermata</taxon>
        <taxon>Eleutherozoa</taxon>
        <taxon>Echinozoa</taxon>
        <taxon>Holothuroidea</taxon>
        <taxon>Aspidochirotacea</taxon>
        <taxon>Aspidochirotida</taxon>
        <taxon>Holothuriidae</taxon>
        <taxon>Holothuria</taxon>
    </lineage>
</organism>
<proteinExistence type="predicted"/>